<evidence type="ECO:0000256" key="15">
    <source>
        <dbReference type="PROSITE-ProRule" id="PRU00803"/>
    </source>
</evidence>
<feature type="chain" id="PRO_5028517243" evidence="16">
    <location>
        <begin position="20"/>
        <end position="1141"/>
    </location>
</feature>
<dbReference type="Gene3D" id="2.60.40.1510">
    <property type="entry name" value="ntegrin, alpha v. Chain A, domain 3"/>
    <property type="match status" value="1"/>
</dbReference>
<reference evidence="19" key="1">
    <citation type="submission" date="2025-08" db="UniProtKB">
        <authorList>
            <consortium name="RefSeq"/>
        </authorList>
    </citation>
    <scope>IDENTIFICATION</scope>
</reference>
<dbReference type="InterPro" id="IPR028994">
    <property type="entry name" value="Integrin_alpha_N"/>
</dbReference>
<evidence type="ECO:0000259" key="17">
    <source>
        <dbReference type="PROSITE" id="PS50234"/>
    </source>
</evidence>
<dbReference type="InterPro" id="IPR000413">
    <property type="entry name" value="Integrin_alpha"/>
</dbReference>
<evidence type="ECO:0000313" key="19">
    <source>
        <dbReference type="RefSeq" id="XP_031420113.1"/>
    </source>
</evidence>
<dbReference type="GO" id="GO:0046872">
    <property type="term" value="F:metal ion binding"/>
    <property type="evidence" value="ECO:0007669"/>
    <property type="project" value="UniProtKB-KW"/>
</dbReference>
<dbReference type="Gene3D" id="3.40.50.410">
    <property type="entry name" value="von Willebrand factor, type A domain"/>
    <property type="match status" value="1"/>
</dbReference>
<dbReference type="InterPro" id="IPR048285">
    <property type="entry name" value="Integrin_alpha_Ig-like_2"/>
</dbReference>
<dbReference type="SUPFAM" id="SSF69318">
    <property type="entry name" value="Integrin alpha N-terminal domain"/>
    <property type="match status" value="1"/>
</dbReference>
<dbReference type="InterPro" id="IPR036465">
    <property type="entry name" value="vWFA_dom_sf"/>
</dbReference>
<dbReference type="InterPro" id="IPR013519">
    <property type="entry name" value="Int_alpha_beta-p"/>
</dbReference>
<keyword evidence="12" id="KW-1015">Disulfide bond</keyword>
<dbReference type="OrthoDB" id="5317514at2759"/>
<dbReference type="GeneID" id="122128494"/>
<accession>A0A6P8EV30</accession>
<dbReference type="PRINTS" id="PR00453">
    <property type="entry name" value="VWFADOMAIN"/>
</dbReference>
<dbReference type="InterPro" id="IPR013517">
    <property type="entry name" value="FG-GAP"/>
</dbReference>
<evidence type="ECO:0000256" key="14">
    <source>
        <dbReference type="ARBA" id="ARBA00023180"/>
    </source>
</evidence>
<evidence type="ECO:0000313" key="18">
    <source>
        <dbReference type="Proteomes" id="UP000515152"/>
    </source>
</evidence>
<dbReference type="Pfam" id="PF00092">
    <property type="entry name" value="VWA"/>
    <property type="match status" value="1"/>
</dbReference>
<dbReference type="GO" id="GO:0007160">
    <property type="term" value="P:cell-matrix adhesion"/>
    <property type="evidence" value="ECO:0007669"/>
    <property type="project" value="TreeGrafter"/>
</dbReference>
<feature type="repeat" description="FG-GAP" evidence="15">
    <location>
        <begin position="503"/>
        <end position="561"/>
    </location>
</feature>
<evidence type="ECO:0000256" key="6">
    <source>
        <dbReference type="ARBA" id="ARBA00022737"/>
    </source>
</evidence>
<dbReference type="Gene3D" id="2.130.10.130">
    <property type="entry name" value="Integrin alpha, N-terminal"/>
    <property type="match status" value="1"/>
</dbReference>
<feature type="repeat" description="FG-GAP" evidence="15">
    <location>
        <begin position="438"/>
        <end position="498"/>
    </location>
</feature>
<evidence type="ECO:0000256" key="3">
    <source>
        <dbReference type="ARBA" id="ARBA00022692"/>
    </source>
</evidence>
<protein>
    <submittedName>
        <fullName evidence="19">Integrin alpha-M-like isoform X1</fullName>
    </submittedName>
</protein>
<dbReference type="GO" id="GO:0009897">
    <property type="term" value="C:external side of plasma membrane"/>
    <property type="evidence" value="ECO:0007669"/>
    <property type="project" value="TreeGrafter"/>
</dbReference>
<dbReference type="GO" id="GO:0033627">
    <property type="term" value="P:cell adhesion mediated by integrin"/>
    <property type="evidence" value="ECO:0007669"/>
    <property type="project" value="TreeGrafter"/>
</dbReference>
<dbReference type="PANTHER" id="PTHR23220">
    <property type="entry name" value="INTEGRIN ALPHA"/>
    <property type="match status" value="1"/>
</dbReference>
<evidence type="ECO:0000256" key="11">
    <source>
        <dbReference type="ARBA" id="ARBA00023136"/>
    </source>
</evidence>
<dbReference type="Pfam" id="PF01839">
    <property type="entry name" value="FG-GAP"/>
    <property type="match status" value="2"/>
</dbReference>
<organism evidence="18 19">
    <name type="scientific">Clupea harengus</name>
    <name type="common">Atlantic herring</name>
    <dbReference type="NCBI Taxonomy" id="7950"/>
    <lineage>
        <taxon>Eukaryota</taxon>
        <taxon>Metazoa</taxon>
        <taxon>Chordata</taxon>
        <taxon>Craniata</taxon>
        <taxon>Vertebrata</taxon>
        <taxon>Euteleostomi</taxon>
        <taxon>Actinopterygii</taxon>
        <taxon>Neopterygii</taxon>
        <taxon>Teleostei</taxon>
        <taxon>Clupei</taxon>
        <taxon>Clupeiformes</taxon>
        <taxon>Clupeoidei</taxon>
        <taxon>Clupeidae</taxon>
        <taxon>Clupea</taxon>
    </lineage>
</organism>
<dbReference type="Gene3D" id="2.60.40.1460">
    <property type="entry name" value="Integrin domains. Chain A, domain 2"/>
    <property type="match status" value="1"/>
</dbReference>
<feature type="domain" description="VWFA" evidence="17">
    <location>
        <begin position="151"/>
        <end position="327"/>
    </location>
</feature>
<dbReference type="GO" id="GO:0005178">
    <property type="term" value="F:integrin binding"/>
    <property type="evidence" value="ECO:0007669"/>
    <property type="project" value="TreeGrafter"/>
</dbReference>
<name>A0A6P8EV30_CLUHA</name>
<dbReference type="Proteomes" id="UP000515152">
    <property type="component" value="Chromosome 1"/>
</dbReference>
<keyword evidence="14" id="KW-0325">Glycoprotein</keyword>
<keyword evidence="10 16" id="KW-0401">Integrin</keyword>
<evidence type="ECO:0000256" key="16">
    <source>
        <dbReference type="RuleBase" id="RU003762"/>
    </source>
</evidence>
<feature type="repeat" description="FG-GAP" evidence="15">
    <location>
        <begin position="21"/>
        <end position="78"/>
    </location>
</feature>
<evidence type="ECO:0000256" key="13">
    <source>
        <dbReference type="ARBA" id="ARBA00023170"/>
    </source>
</evidence>
<evidence type="ECO:0000256" key="4">
    <source>
        <dbReference type="ARBA" id="ARBA00022723"/>
    </source>
</evidence>
<dbReference type="InterPro" id="IPR013649">
    <property type="entry name" value="Integrin_alpha_Ig-like_1"/>
</dbReference>
<dbReference type="Pfam" id="PF08441">
    <property type="entry name" value="Integrin_A_Ig_1"/>
    <property type="match status" value="1"/>
</dbReference>
<keyword evidence="18" id="KW-1185">Reference proteome</keyword>
<gene>
    <name evidence="19" type="primary">LOC122128494</name>
</gene>
<keyword evidence="3 16" id="KW-0812">Transmembrane</keyword>
<dbReference type="InterPro" id="IPR048633">
    <property type="entry name" value="ITGAX-like_Ig_3"/>
</dbReference>
<evidence type="ECO:0000256" key="9">
    <source>
        <dbReference type="ARBA" id="ARBA00022989"/>
    </source>
</evidence>
<comment type="subcellular location">
    <subcellularLocation>
        <location evidence="1 16">Membrane</location>
        <topology evidence="1 16">Single-pass type I membrane protein</topology>
    </subcellularLocation>
</comment>
<dbReference type="SUPFAM" id="SSF69179">
    <property type="entry name" value="Integrin domains"/>
    <property type="match status" value="2"/>
</dbReference>
<keyword evidence="13 16" id="KW-0675">Receptor</keyword>
<dbReference type="GO" id="GO:0008305">
    <property type="term" value="C:integrin complex"/>
    <property type="evidence" value="ECO:0007669"/>
    <property type="project" value="InterPro"/>
</dbReference>
<proteinExistence type="inferred from homology"/>
<dbReference type="SUPFAM" id="SSF53300">
    <property type="entry name" value="vWA-like"/>
    <property type="match status" value="1"/>
</dbReference>
<keyword evidence="8 16" id="KW-0130">Cell adhesion</keyword>
<keyword evidence="5 16" id="KW-0732">Signal</keyword>
<dbReference type="InterPro" id="IPR032695">
    <property type="entry name" value="Integrin_dom_sf"/>
</dbReference>
<dbReference type="PANTHER" id="PTHR23220:SF118">
    <property type="entry name" value="INTEGRIN ALPHA-X"/>
    <property type="match status" value="1"/>
</dbReference>
<dbReference type="PROSITE" id="PS51470">
    <property type="entry name" value="FG_GAP"/>
    <property type="match status" value="4"/>
</dbReference>
<keyword evidence="4" id="KW-0479">Metal-binding</keyword>
<comment type="similarity">
    <text evidence="2 16">Belongs to the integrin alpha chain family.</text>
</comment>
<feature type="transmembrane region" description="Helical" evidence="16">
    <location>
        <begin position="1091"/>
        <end position="1110"/>
    </location>
</feature>
<keyword evidence="11 16" id="KW-0472">Membrane</keyword>
<evidence type="ECO:0000256" key="5">
    <source>
        <dbReference type="ARBA" id="ARBA00022729"/>
    </source>
</evidence>
<dbReference type="Pfam" id="PF20805">
    <property type="entry name" value="Integrin_A_Ig_2"/>
    <property type="match status" value="1"/>
</dbReference>
<evidence type="ECO:0000256" key="7">
    <source>
        <dbReference type="ARBA" id="ARBA00022837"/>
    </source>
</evidence>
<evidence type="ECO:0000256" key="12">
    <source>
        <dbReference type="ARBA" id="ARBA00023157"/>
    </source>
</evidence>
<evidence type="ECO:0000256" key="10">
    <source>
        <dbReference type="ARBA" id="ARBA00023037"/>
    </source>
</evidence>
<dbReference type="GO" id="GO:0098609">
    <property type="term" value="P:cell-cell adhesion"/>
    <property type="evidence" value="ECO:0007669"/>
    <property type="project" value="TreeGrafter"/>
</dbReference>
<keyword evidence="9 16" id="KW-1133">Transmembrane helix</keyword>
<dbReference type="InterPro" id="IPR002035">
    <property type="entry name" value="VWF_A"/>
</dbReference>
<dbReference type="RefSeq" id="XP_031420113.1">
    <property type="nucleotide sequence ID" value="XM_031564253.2"/>
</dbReference>
<dbReference type="Pfam" id="PF21520">
    <property type="entry name" value="ITGAX-like_Ig_3"/>
    <property type="match status" value="1"/>
</dbReference>
<sequence>MLASFFTLCFFSAFQMVACFNIESTSWRHISRPAEGFGYRVIQDSASRLLVSAPLEQHSGDRRGQVYQCQVSPTSCSILRINVPSDGVNMSLGLSMSKTDMSSKTVVCGPTIPKECDSINLYGGMCFSISQSRQQDGPLPSSLEECPKPTDIAFLLDGSGSVESYQFITMKTFVKNLIKKLLKQNTKFALAQYSTSCTIHTNFNQFQRTAWANQVDNIQQMGEITNTASGILKVVNSVFDSSAGAQPQANRILIVITDGQSHDSEHYPYVTAEADTKNIIRYAIGVGNAFNSHSAINELNSIASSPKSDHMFRVDSFEALNKISNTLEKSIIAIEGTQTTGDSTHMEFAQNGFSAALVSSPDERFLVSVIGANGWRGGYQDIPLSSRTPSFRRVDEVTPDSYLGYSMAVASRKRQNYIIMGAPRYKHKGLLMVFFPRGKPKMLKQSQIGAYFGAEVCVVDLDGDSNTDLILASAPMHTEGGREGKVFVYKFTKEYFHTVVSDTGVSLLGMEGQWGRFGSSLASLADLNGDGIRDVAVGAPLEDNGQGSVYIFNGRTQEVNPNYSQRIAGSSVRSGLRFFGLTVAQSALDQSRDGLPDIAVGSKGAVLLLRSRPIVSMVTSVTFTPPKIPTSISGCTGSQQITASVCFSMTKATNDIFNDLQAELSYSLKLDHVRQRTRAYFTEKEKEKTFQSSVSLQTDCVQHSFSVQCSPEDALSPVDVQVIVSFEGVPIQTADGLVPQLASGPIKVTDHKLNFEIDCGEDKVCEDDVRVDISGASNIEVGIAQEMSVTVMVENRGENSYNTRVSLSYPHGLSYRTVTQTQGRVECSSLDSPDGSTQGKTDCSINRPILRAGDKVVFVVQYGIDGNSQFDDRVTIQAQASSDNEKHAPDSELSKALDIGVKYSIYVILKRFDGTTNYINFTAGNNDLQKPVMKNLEVTNGLRGLNLTTIIHVPVKLKGKDIWTNVDSLNIQGCTRGGEKSPIITDLQHTFKDNKEPDVNCSIAVCLEFRCTSYMTRDARRVYTISGNVSSGWIEQTGLRSALFHLVSSATLEYDNNKYIFYSSDSSRLAPVARIETLVEVYDKPNLTKEIIGGVVGGLILLALMTAGLGKSGFFKSQYQQKLEEAGAEAQGEEPPEAVAE</sequence>
<dbReference type="Gene3D" id="2.60.40.1530">
    <property type="entry name" value="ntegrin, alpha v. Chain A, domain 4"/>
    <property type="match status" value="1"/>
</dbReference>
<feature type="repeat" description="FG-GAP" evidence="15">
    <location>
        <begin position="565"/>
        <end position="626"/>
    </location>
</feature>
<dbReference type="GO" id="GO:0007229">
    <property type="term" value="P:integrin-mediated signaling pathway"/>
    <property type="evidence" value="ECO:0007669"/>
    <property type="project" value="UniProtKB-KW"/>
</dbReference>
<feature type="signal peptide" evidence="16">
    <location>
        <begin position="1"/>
        <end position="19"/>
    </location>
</feature>
<dbReference type="AlphaFoldDB" id="A0A6P8EV30"/>
<dbReference type="SMART" id="SM00327">
    <property type="entry name" value="VWA"/>
    <property type="match status" value="1"/>
</dbReference>
<keyword evidence="7" id="KW-0106">Calcium</keyword>
<dbReference type="PRINTS" id="PR01185">
    <property type="entry name" value="INTEGRINA"/>
</dbReference>
<dbReference type="Gene3D" id="1.20.5.930">
    <property type="entry name" value="Bicelle-embedded integrin alpha(iib) transmembrane segment"/>
    <property type="match status" value="1"/>
</dbReference>
<evidence type="ECO:0000256" key="2">
    <source>
        <dbReference type="ARBA" id="ARBA00008054"/>
    </source>
</evidence>
<keyword evidence="6" id="KW-0677">Repeat</keyword>
<dbReference type="KEGG" id="char:122128494"/>
<dbReference type="SMART" id="SM00191">
    <property type="entry name" value="Int_alpha"/>
    <property type="match status" value="5"/>
</dbReference>
<evidence type="ECO:0000256" key="8">
    <source>
        <dbReference type="ARBA" id="ARBA00022889"/>
    </source>
</evidence>
<evidence type="ECO:0000256" key="1">
    <source>
        <dbReference type="ARBA" id="ARBA00004479"/>
    </source>
</evidence>
<dbReference type="PROSITE" id="PS50234">
    <property type="entry name" value="VWFA"/>
    <property type="match status" value="1"/>
</dbReference>